<keyword evidence="1" id="KW-0472">Membrane</keyword>
<feature type="transmembrane region" description="Helical" evidence="1">
    <location>
        <begin position="143"/>
        <end position="163"/>
    </location>
</feature>
<dbReference type="PANTHER" id="PTHR36922">
    <property type="entry name" value="BLL2446 PROTEIN"/>
    <property type="match status" value="1"/>
</dbReference>
<dbReference type="EMBL" id="JAGILA010000009">
    <property type="protein sequence ID" value="MBP2238831.1"/>
    <property type="molecule type" value="Genomic_DNA"/>
</dbReference>
<keyword evidence="1" id="KW-1133">Transmembrane helix</keyword>
<protein>
    <recommendedName>
        <fullName evidence="4">DUF1993 domain-containing protein</fullName>
    </recommendedName>
</protein>
<organism evidence="2 3">
    <name type="scientific">Sinorhizobium kostiense</name>
    <dbReference type="NCBI Taxonomy" id="76747"/>
    <lineage>
        <taxon>Bacteria</taxon>
        <taxon>Pseudomonadati</taxon>
        <taxon>Pseudomonadota</taxon>
        <taxon>Alphaproteobacteria</taxon>
        <taxon>Hyphomicrobiales</taxon>
        <taxon>Rhizobiaceae</taxon>
        <taxon>Sinorhizobium/Ensifer group</taxon>
        <taxon>Sinorhizobium</taxon>
    </lineage>
</organism>
<name>A0ABS4R7G3_9HYPH</name>
<dbReference type="InterPro" id="IPR018531">
    <property type="entry name" value="DUF1993"/>
</dbReference>
<dbReference type="SUPFAM" id="SSF109854">
    <property type="entry name" value="DinB/YfiT-like putative metalloenzymes"/>
    <property type="match status" value="1"/>
</dbReference>
<evidence type="ECO:0000313" key="2">
    <source>
        <dbReference type="EMBL" id="MBP2238831.1"/>
    </source>
</evidence>
<sequence>MTSAAQMAEEIAPLSVYDASVCEFLSGLDALRGLLTRAEEFVALGRMVEHDLVEFRLAPDMDPFRSQIQRASDTAKGGVMGLAGRKVPRFEDTEATLGELRQRIDVTVELLQSISPIELAGSEARIIKINLRRRWITFDGRSYLLEFALPNFFFHVTIAYAILRHKGLNIGKLDYLVRVGERRSTLKDGIGV</sequence>
<gene>
    <name evidence="2" type="ORF">J2Z31_005372</name>
</gene>
<reference evidence="2 3" key="1">
    <citation type="submission" date="2021-03" db="EMBL/GenBank/DDBJ databases">
        <title>Genomic Encyclopedia of Type Strains, Phase IV (KMG-IV): sequencing the most valuable type-strain genomes for metagenomic binning, comparative biology and taxonomic classification.</title>
        <authorList>
            <person name="Goeker M."/>
        </authorList>
    </citation>
    <scope>NUCLEOTIDE SEQUENCE [LARGE SCALE GENOMIC DNA]</scope>
    <source>
        <strain evidence="2 3">DSM 13372</strain>
    </source>
</reference>
<keyword evidence="3" id="KW-1185">Reference proteome</keyword>
<evidence type="ECO:0000313" key="3">
    <source>
        <dbReference type="Proteomes" id="UP000730739"/>
    </source>
</evidence>
<proteinExistence type="predicted"/>
<evidence type="ECO:0000256" key="1">
    <source>
        <dbReference type="SAM" id="Phobius"/>
    </source>
</evidence>
<comment type="caution">
    <text evidence="2">The sequence shown here is derived from an EMBL/GenBank/DDBJ whole genome shotgun (WGS) entry which is preliminary data.</text>
</comment>
<dbReference type="Proteomes" id="UP000730739">
    <property type="component" value="Unassembled WGS sequence"/>
</dbReference>
<dbReference type="PANTHER" id="PTHR36922:SF1">
    <property type="entry name" value="DUF1993 DOMAIN-CONTAINING PROTEIN"/>
    <property type="match status" value="1"/>
</dbReference>
<accession>A0ABS4R7G3</accession>
<dbReference type="InterPro" id="IPR034660">
    <property type="entry name" value="DinB/YfiT-like"/>
</dbReference>
<dbReference type="Gene3D" id="1.20.120.450">
    <property type="entry name" value="dinb family like domain"/>
    <property type="match status" value="1"/>
</dbReference>
<evidence type="ECO:0008006" key="4">
    <source>
        <dbReference type="Google" id="ProtNLM"/>
    </source>
</evidence>
<dbReference type="RefSeq" id="WP_209606184.1">
    <property type="nucleotide sequence ID" value="NZ_JAGILA010000009.1"/>
</dbReference>
<dbReference type="Pfam" id="PF09351">
    <property type="entry name" value="DUF1993"/>
    <property type="match status" value="1"/>
</dbReference>
<keyword evidence="1" id="KW-0812">Transmembrane</keyword>